<gene>
    <name evidence="2" type="ORF">PCANC_22605</name>
    <name evidence="3" type="ORF">PCASD_19742</name>
</gene>
<comment type="caution">
    <text evidence="2">The sequence shown here is derived from an EMBL/GenBank/DDBJ whole genome shotgun (WGS) entry which is preliminary data.</text>
</comment>
<sequence length="241" mass="26761">MAQIQFLERPTDNNTPIPSTPPDTSNHPVPTNQTQSVRQESSCLCTPSSRPGFISTQGDSCRSLVPNTPVPATRRLQDCKKKKNIIHIDEDNEDQSDDIPQTSKEVTDLFSGTTQVASRSGMQVTIDHVQDLDAENEKQKNNQKKKDPTKDKDGFDHAQLYFHLPGSGPKQDSKNTAWAFRWCPNEFKVSRGSYYNLKSHCNGANHKGSIQAACRGCKKAIEAGAHLPPTAAEELSWEKKD</sequence>
<dbReference type="EMBL" id="PGCJ01000924">
    <property type="protein sequence ID" value="PLW14316.1"/>
    <property type="molecule type" value="Genomic_DNA"/>
</dbReference>
<name>A0A2N5SM49_9BASI</name>
<evidence type="ECO:0000313" key="3">
    <source>
        <dbReference type="EMBL" id="PLW20287.1"/>
    </source>
</evidence>
<feature type="region of interest" description="Disordered" evidence="1">
    <location>
        <begin position="133"/>
        <end position="155"/>
    </location>
</feature>
<evidence type="ECO:0000313" key="4">
    <source>
        <dbReference type="Proteomes" id="UP000235388"/>
    </source>
</evidence>
<feature type="region of interest" description="Disordered" evidence="1">
    <location>
        <begin position="1"/>
        <end position="70"/>
    </location>
</feature>
<dbReference type="AlphaFoldDB" id="A0A2N5SM49"/>
<feature type="compositionally biased region" description="Polar residues" evidence="1">
    <location>
        <begin position="12"/>
        <end position="60"/>
    </location>
</feature>
<evidence type="ECO:0000313" key="5">
    <source>
        <dbReference type="Proteomes" id="UP000235392"/>
    </source>
</evidence>
<evidence type="ECO:0000313" key="2">
    <source>
        <dbReference type="EMBL" id="PLW14316.1"/>
    </source>
</evidence>
<dbReference type="OrthoDB" id="2506988at2759"/>
<reference evidence="4 5" key="1">
    <citation type="submission" date="2017-11" db="EMBL/GenBank/DDBJ databases">
        <title>De novo assembly and phasing of dikaryotic genomes from two isolates of Puccinia coronata f. sp. avenae, the causal agent of oat crown rust.</title>
        <authorList>
            <person name="Miller M.E."/>
            <person name="Zhang Y."/>
            <person name="Omidvar V."/>
            <person name="Sperschneider J."/>
            <person name="Schwessinger B."/>
            <person name="Raley C."/>
            <person name="Palmer J.M."/>
            <person name="Garnica D."/>
            <person name="Upadhyaya N."/>
            <person name="Rathjen J."/>
            <person name="Taylor J.M."/>
            <person name="Park R.F."/>
            <person name="Dodds P.N."/>
            <person name="Hirsch C.D."/>
            <person name="Kianian S.F."/>
            <person name="Figueroa M."/>
        </authorList>
    </citation>
    <scope>NUCLEOTIDE SEQUENCE [LARGE SCALE GENOMIC DNA]</scope>
    <source>
        <strain evidence="2">12NC29</strain>
        <strain evidence="3">12SD80</strain>
    </source>
</reference>
<dbReference type="EMBL" id="PGCI01000701">
    <property type="protein sequence ID" value="PLW20287.1"/>
    <property type="molecule type" value="Genomic_DNA"/>
</dbReference>
<organism evidence="2 4">
    <name type="scientific">Puccinia coronata f. sp. avenae</name>
    <dbReference type="NCBI Taxonomy" id="200324"/>
    <lineage>
        <taxon>Eukaryota</taxon>
        <taxon>Fungi</taxon>
        <taxon>Dikarya</taxon>
        <taxon>Basidiomycota</taxon>
        <taxon>Pucciniomycotina</taxon>
        <taxon>Pucciniomycetes</taxon>
        <taxon>Pucciniales</taxon>
        <taxon>Pucciniaceae</taxon>
        <taxon>Puccinia</taxon>
    </lineage>
</organism>
<evidence type="ECO:0000256" key="1">
    <source>
        <dbReference type="SAM" id="MobiDB-lite"/>
    </source>
</evidence>
<proteinExistence type="predicted"/>
<dbReference type="Proteomes" id="UP000235392">
    <property type="component" value="Unassembled WGS sequence"/>
</dbReference>
<dbReference type="Proteomes" id="UP000235388">
    <property type="component" value="Unassembled WGS sequence"/>
</dbReference>
<keyword evidence="4" id="KW-1185">Reference proteome</keyword>
<accession>A0A2N5SM49</accession>
<protein>
    <submittedName>
        <fullName evidence="2">Uncharacterized protein</fullName>
    </submittedName>
</protein>